<evidence type="ECO:0000256" key="1">
    <source>
        <dbReference type="SAM" id="MobiDB-lite"/>
    </source>
</evidence>
<organism evidence="3 4">
    <name type="scientific">Rothia santali</name>
    <dbReference type="NCBI Taxonomy" id="2949643"/>
    <lineage>
        <taxon>Bacteria</taxon>
        <taxon>Bacillati</taxon>
        <taxon>Actinomycetota</taxon>
        <taxon>Actinomycetes</taxon>
        <taxon>Micrococcales</taxon>
        <taxon>Micrococcaceae</taxon>
        <taxon>Rothia</taxon>
    </lineage>
</organism>
<dbReference type="AlphaFoldDB" id="A0A9X2HFC3"/>
<dbReference type="InterPro" id="IPR005662">
    <property type="entry name" value="GTPase_Era-like"/>
</dbReference>
<accession>A0A9X2HFC3</accession>
<dbReference type="GO" id="GO:0000028">
    <property type="term" value="P:ribosomal small subunit assembly"/>
    <property type="evidence" value="ECO:0007669"/>
    <property type="project" value="TreeGrafter"/>
</dbReference>
<dbReference type="InterPro" id="IPR045063">
    <property type="entry name" value="Dynamin_N"/>
</dbReference>
<feature type="region of interest" description="Disordered" evidence="1">
    <location>
        <begin position="753"/>
        <end position="780"/>
    </location>
</feature>
<feature type="region of interest" description="Disordered" evidence="1">
    <location>
        <begin position="128"/>
        <end position="179"/>
    </location>
</feature>
<dbReference type="PANTHER" id="PTHR42698:SF1">
    <property type="entry name" value="GTPASE ERA, MITOCHONDRIAL"/>
    <property type="match status" value="1"/>
</dbReference>
<keyword evidence="4" id="KW-1185">Reference proteome</keyword>
<dbReference type="GO" id="GO:0005525">
    <property type="term" value="F:GTP binding"/>
    <property type="evidence" value="ECO:0007669"/>
    <property type="project" value="InterPro"/>
</dbReference>
<feature type="domain" description="AAA+ ATPase" evidence="2">
    <location>
        <begin position="66"/>
        <end position="259"/>
    </location>
</feature>
<dbReference type="SUPFAM" id="SSF52540">
    <property type="entry name" value="P-loop containing nucleoside triphosphate hydrolases"/>
    <property type="match status" value="2"/>
</dbReference>
<dbReference type="Pfam" id="PF00350">
    <property type="entry name" value="Dynamin_N"/>
    <property type="match status" value="1"/>
</dbReference>
<evidence type="ECO:0000313" key="3">
    <source>
        <dbReference type="EMBL" id="MCP3426244.1"/>
    </source>
</evidence>
<reference evidence="3" key="1">
    <citation type="submission" date="2022-06" db="EMBL/GenBank/DDBJ databases">
        <title>Rothia sp. isolated from sandalwood seedling.</title>
        <authorList>
            <person name="Tuikhar N."/>
            <person name="Kirdat K."/>
            <person name="Thorat V."/>
            <person name="Swetha P."/>
            <person name="Padma S."/>
            <person name="Sundararaj R."/>
            <person name="Yadav A."/>
        </authorList>
    </citation>
    <scope>NUCLEOTIDE SEQUENCE</scope>
    <source>
        <strain evidence="3">AR01</strain>
    </source>
</reference>
<evidence type="ECO:0000313" key="4">
    <source>
        <dbReference type="Proteomes" id="UP001139502"/>
    </source>
</evidence>
<sequence>MRPTTPTGGTAGGTDLLTGLRRLDEAVSGLSFDLPVEGRERGTELAARMRRQLRDYLLPRARDLEAPLCIVVGGSTGAGKSTLVNSVLGRSVSRAGVVRPTTVTPVLVHHPDDAARVTAERLLPSLAREGEPEAAVASGAPARAASSAGARHGAAPSSGGRGASSPGAPDPVASTPGAPAALRPLSCEAVPRGVFLIDAPDIDSVSDANRALSRQLLDAADVWLFVTTANRYADAVPWEVLERAAARRIGLAVALNRVPAGEEDEILADLVRLLRERGLAPDPLITVQEQPRGEDGRLPEAAVSALTDWLAALGADAGERARLAAESLRGTVASLGPQVDSLAADLAEQVEHRAWLAEEARRPCAAARGRVEDAISDGALLRGEVLARWQDFVGTGQLFRRLESSIGRLRDRVGDYLRGGRRHTASLEAELETGLYRVIVEQAAEAAESAQRAWHRDPAGRSLLAGEDLGHLPEDFPERVQRELREWQRGIMELMASEGAEKRQRARFLSAGLNAGAVVLMIVVFSMTGGLTGLEVGIAGGAGALGWKLLEAVFGEEAVRRMAVRAREDLLGRVEGLLAGRAEPFLARLPEDRSAALERLREAGRALVPPEAPGAPWARGERRERPGSAAPGTPGSPPGWPRWARPSTPPRRCSSRPSSTPPGTGGAGSPSGRGSAQHTVVGLFGATGSGKSSLFNALAGRELARVAVTRPTTRDPRAAYWGDEPPRELLDWLGVSDLHRGAAGPVTAALTERDGPGAHRTGWRRLLGGSRPGPSTDDAGRGGLLLVDLPDFDSVRAEHRAVVERFSARVDVMIWVFDPQKYADHVAHAEFVEPLARHGGAMLAVLNQADRLAPDERGTVLADLSRQLDADGVARLLHRRPLAASATAGEGLDDVAAAVSDVAAGREATTRRLSAELDALTEALEPLGAGEGWRA</sequence>
<proteinExistence type="predicted"/>
<feature type="region of interest" description="Disordered" evidence="1">
    <location>
        <begin position="606"/>
        <end position="677"/>
    </location>
</feature>
<dbReference type="Proteomes" id="UP001139502">
    <property type="component" value="Unassembled WGS sequence"/>
</dbReference>
<dbReference type="Gene3D" id="3.40.50.300">
    <property type="entry name" value="P-loop containing nucleotide triphosphate hydrolases"/>
    <property type="match status" value="2"/>
</dbReference>
<protein>
    <submittedName>
        <fullName evidence="3">Dynamin family protein</fullName>
    </submittedName>
</protein>
<gene>
    <name evidence="3" type="ORF">NBM05_09570</name>
</gene>
<dbReference type="GO" id="GO:0019843">
    <property type="term" value="F:rRNA binding"/>
    <property type="evidence" value="ECO:0007669"/>
    <property type="project" value="TreeGrafter"/>
</dbReference>
<feature type="domain" description="AAA+ ATPase" evidence="2">
    <location>
        <begin position="677"/>
        <end position="868"/>
    </location>
</feature>
<feature type="compositionally biased region" description="Low complexity" evidence="1">
    <location>
        <begin position="134"/>
        <end position="167"/>
    </location>
</feature>
<comment type="caution">
    <text evidence="3">The sequence shown here is derived from an EMBL/GenBank/DDBJ whole genome shotgun (WGS) entry which is preliminary data.</text>
</comment>
<dbReference type="InterPro" id="IPR006073">
    <property type="entry name" value="GTP-bd"/>
</dbReference>
<evidence type="ECO:0000259" key="2">
    <source>
        <dbReference type="SMART" id="SM00382"/>
    </source>
</evidence>
<dbReference type="GO" id="GO:0043024">
    <property type="term" value="F:ribosomal small subunit binding"/>
    <property type="evidence" value="ECO:0007669"/>
    <property type="project" value="TreeGrafter"/>
</dbReference>
<dbReference type="SMART" id="SM00382">
    <property type="entry name" value="AAA"/>
    <property type="match status" value="2"/>
</dbReference>
<dbReference type="RefSeq" id="WP_254166807.1">
    <property type="nucleotide sequence ID" value="NZ_JANAFB010000021.1"/>
</dbReference>
<dbReference type="InterPro" id="IPR027417">
    <property type="entry name" value="P-loop_NTPase"/>
</dbReference>
<dbReference type="EMBL" id="JANAFB010000021">
    <property type="protein sequence ID" value="MCP3426244.1"/>
    <property type="molecule type" value="Genomic_DNA"/>
</dbReference>
<name>A0A9X2HFC3_9MICC</name>
<dbReference type="CDD" id="cd00882">
    <property type="entry name" value="Ras_like_GTPase"/>
    <property type="match status" value="1"/>
</dbReference>
<dbReference type="Pfam" id="PF01926">
    <property type="entry name" value="MMR_HSR1"/>
    <property type="match status" value="1"/>
</dbReference>
<dbReference type="InterPro" id="IPR003593">
    <property type="entry name" value="AAA+_ATPase"/>
</dbReference>
<feature type="compositionally biased region" description="Low complexity" evidence="1">
    <location>
        <begin position="641"/>
        <end position="662"/>
    </location>
</feature>
<dbReference type="PANTHER" id="PTHR42698">
    <property type="entry name" value="GTPASE ERA"/>
    <property type="match status" value="1"/>
</dbReference>
<dbReference type="GO" id="GO:0005829">
    <property type="term" value="C:cytosol"/>
    <property type="evidence" value="ECO:0007669"/>
    <property type="project" value="TreeGrafter"/>
</dbReference>